<evidence type="ECO:0000313" key="3">
    <source>
        <dbReference type="Proteomes" id="UP000799437"/>
    </source>
</evidence>
<reference evidence="2" key="1">
    <citation type="journal article" date="2020" name="Stud. Mycol.">
        <title>101 Dothideomycetes genomes: a test case for predicting lifestyles and emergence of pathogens.</title>
        <authorList>
            <person name="Haridas S."/>
            <person name="Albert R."/>
            <person name="Binder M."/>
            <person name="Bloem J."/>
            <person name="Labutti K."/>
            <person name="Salamov A."/>
            <person name="Andreopoulos B."/>
            <person name="Baker S."/>
            <person name="Barry K."/>
            <person name="Bills G."/>
            <person name="Bluhm B."/>
            <person name="Cannon C."/>
            <person name="Castanera R."/>
            <person name="Culley D."/>
            <person name="Daum C."/>
            <person name="Ezra D."/>
            <person name="Gonzalez J."/>
            <person name="Henrissat B."/>
            <person name="Kuo A."/>
            <person name="Liang C."/>
            <person name="Lipzen A."/>
            <person name="Lutzoni F."/>
            <person name="Magnuson J."/>
            <person name="Mondo S."/>
            <person name="Nolan M."/>
            <person name="Ohm R."/>
            <person name="Pangilinan J."/>
            <person name="Park H.-J."/>
            <person name="Ramirez L."/>
            <person name="Alfaro M."/>
            <person name="Sun H."/>
            <person name="Tritt A."/>
            <person name="Yoshinaga Y."/>
            <person name="Zwiers L.-H."/>
            <person name="Turgeon B."/>
            <person name="Goodwin S."/>
            <person name="Spatafora J."/>
            <person name="Crous P."/>
            <person name="Grigoriev I."/>
        </authorList>
    </citation>
    <scope>NUCLEOTIDE SEQUENCE</scope>
    <source>
        <strain evidence="2">CBS 121739</strain>
    </source>
</reference>
<dbReference type="RefSeq" id="XP_033600391.1">
    <property type="nucleotide sequence ID" value="XM_033741154.1"/>
</dbReference>
<keyword evidence="3" id="KW-1185">Reference proteome</keyword>
<proteinExistence type="predicted"/>
<dbReference type="InterPro" id="IPR022024">
    <property type="entry name" value="DUF3602"/>
</dbReference>
<organism evidence="2 3">
    <name type="scientific">Pseudovirgaria hyperparasitica</name>
    <dbReference type="NCBI Taxonomy" id="470096"/>
    <lineage>
        <taxon>Eukaryota</taxon>
        <taxon>Fungi</taxon>
        <taxon>Dikarya</taxon>
        <taxon>Ascomycota</taxon>
        <taxon>Pezizomycotina</taxon>
        <taxon>Dothideomycetes</taxon>
        <taxon>Dothideomycetes incertae sedis</taxon>
        <taxon>Acrospermales</taxon>
        <taxon>Acrospermaceae</taxon>
        <taxon>Pseudovirgaria</taxon>
    </lineage>
</organism>
<dbReference type="AlphaFoldDB" id="A0A6A6W7K7"/>
<accession>A0A6A6W7K7</accession>
<feature type="region of interest" description="Disordered" evidence="1">
    <location>
        <begin position="1"/>
        <end position="186"/>
    </location>
</feature>
<gene>
    <name evidence="2" type="ORF">EJ05DRAFT_372428</name>
</gene>
<dbReference type="OrthoDB" id="4159136at2759"/>
<dbReference type="Proteomes" id="UP000799437">
    <property type="component" value="Unassembled WGS sequence"/>
</dbReference>
<feature type="compositionally biased region" description="Basic and acidic residues" evidence="1">
    <location>
        <begin position="14"/>
        <end position="23"/>
    </location>
</feature>
<dbReference type="EMBL" id="ML996572">
    <property type="protein sequence ID" value="KAF2757940.1"/>
    <property type="molecule type" value="Genomic_DNA"/>
</dbReference>
<dbReference type="GeneID" id="54482208"/>
<dbReference type="PANTHER" id="PTHR34693">
    <property type="entry name" value="PROTEIN PAR32"/>
    <property type="match status" value="1"/>
</dbReference>
<feature type="compositionally biased region" description="Low complexity" evidence="1">
    <location>
        <begin position="117"/>
        <end position="126"/>
    </location>
</feature>
<name>A0A6A6W7K7_9PEZI</name>
<feature type="compositionally biased region" description="Basic and acidic residues" evidence="1">
    <location>
        <begin position="134"/>
        <end position="145"/>
    </location>
</feature>
<dbReference type="PANTHER" id="PTHR34693:SF5">
    <property type="match status" value="1"/>
</dbReference>
<evidence type="ECO:0000256" key="1">
    <source>
        <dbReference type="SAM" id="MobiDB-lite"/>
    </source>
</evidence>
<feature type="compositionally biased region" description="Low complexity" evidence="1">
    <location>
        <begin position="71"/>
        <end position="104"/>
    </location>
</feature>
<feature type="compositionally biased region" description="Basic and acidic residues" evidence="1">
    <location>
        <begin position="168"/>
        <end position="186"/>
    </location>
</feature>
<dbReference type="InterPro" id="IPR053203">
    <property type="entry name" value="Cisplatin_resist-associated"/>
</dbReference>
<evidence type="ECO:0000313" key="2">
    <source>
        <dbReference type="EMBL" id="KAF2757940.1"/>
    </source>
</evidence>
<protein>
    <submittedName>
        <fullName evidence="2">Uncharacterized protein</fullName>
    </submittedName>
</protein>
<feature type="compositionally biased region" description="Polar residues" evidence="1">
    <location>
        <begin position="105"/>
        <end position="116"/>
    </location>
</feature>
<feature type="compositionally biased region" description="Low complexity" evidence="1">
    <location>
        <begin position="25"/>
        <end position="48"/>
    </location>
</feature>
<sequence>MPYGRGGAGNFQQAKEDKKKAAVDTESQSQPHQSPSSPSSSTSTSTPQYAHSGRGGAGNWFSPAELERNGTFTSTSTFTSTTPFASASTSTAPSSSSSSSSNPSHSHLASAESTLPSASMAAAALSGITSAQTRHNDAERRRDDAVVVPRGKMGRGGAGNMVWASESAEERVWREREERAREEEVSRRVLVDVEMGLARPGGVWTGVGKVREKGEVEW</sequence>
<dbReference type="Pfam" id="PF12223">
    <property type="entry name" value="DUF3602"/>
    <property type="match status" value="1"/>
</dbReference>